<dbReference type="PANTHER" id="PTHR46233">
    <property type="entry name" value="HYDROXYACYLGLUTATHIONE HYDROLASE GLOC"/>
    <property type="match status" value="1"/>
</dbReference>
<dbReference type="InterPro" id="IPR051453">
    <property type="entry name" value="MBL_Glyoxalase_II"/>
</dbReference>
<evidence type="ECO:0000256" key="3">
    <source>
        <dbReference type="ARBA" id="ARBA00022801"/>
    </source>
</evidence>
<dbReference type="RefSeq" id="WP_076344341.1">
    <property type="nucleotide sequence ID" value="NZ_CP019082.1"/>
</dbReference>
<dbReference type="KEGG" id="pbor:BSF38_01460"/>
<keyword evidence="4" id="KW-0862">Zinc</keyword>
<dbReference type="GO" id="GO:0046872">
    <property type="term" value="F:metal ion binding"/>
    <property type="evidence" value="ECO:0007669"/>
    <property type="project" value="UniProtKB-KW"/>
</dbReference>
<dbReference type="EC" id="3.-.-.-" evidence="6"/>
<keyword evidence="7" id="KW-1185">Reference proteome</keyword>
<keyword evidence="2" id="KW-0479">Metal-binding</keyword>
<feature type="domain" description="Metallo-beta-lactamase" evidence="5">
    <location>
        <begin position="15"/>
        <end position="197"/>
    </location>
</feature>
<dbReference type="InterPro" id="IPR036866">
    <property type="entry name" value="RibonucZ/Hydroxyglut_hydro"/>
</dbReference>
<evidence type="ECO:0000256" key="4">
    <source>
        <dbReference type="ARBA" id="ARBA00022833"/>
    </source>
</evidence>
<dbReference type="Pfam" id="PF00753">
    <property type="entry name" value="Lactamase_B"/>
    <property type="match status" value="1"/>
</dbReference>
<organism evidence="6 7">
    <name type="scientific">Paludisphaera borealis</name>
    <dbReference type="NCBI Taxonomy" id="1387353"/>
    <lineage>
        <taxon>Bacteria</taxon>
        <taxon>Pseudomonadati</taxon>
        <taxon>Planctomycetota</taxon>
        <taxon>Planctomycetia</taxon>
        <taxon>Isosphaerales</taxon>
        <taxon>Isosphaeraceae</taxon>
        <taxon>Paludisphaera</taxon>
    </lineage>
</organism>
<evidence type="ECO:0000313" key="7">
    <source>
        <dbReference type="Proteomes" id="UP000186309"/>
    </source>
</evidence>
<protein>
    <submittedName>
        <fullName evidence="6">Putative metallo-hydrolase</fullName>
        <ecNumber evidence="6">3.-.-.-</ecNumber>
    </submittedName>
</protein>
<proteinExistence type="predicted"/>
<dbReference type="OrthoDB" id="9802248at2"/>
<evidence type="ECO:0000313" key="6">
    <source>
        <dbReference type="EMBL" id="APW59998.1"/>
    </source>
</evidence>
<dbReference type="CDD" id="cd06262">
    <property type="entry name" value="metallo-hydrolase-like_MBL-fold"/>
    <property type="match status" value="1"/>
</dbReference>
<keyword evidence="3 6" id="KW-0378">Hydrolase</keyword>
<comment type="cofactor">
    <cofactor evidence="1">
        <name>Zn(2+)</name>
        <dbReference type="ChEBI" id="CHEBI:29105"/>
    </cofactor>
</comment>
<dbReference type="SMART" id="SM00849">
    <property type="entry name" value="Lactamase_B"/>
    <property type="match status" value="1"/>
</dbReference>
<dbReference type="EMBL" id="CP019082">
    <property type="protein sequence ID" value="APW59998.1"/>
    <property type="molecule type" value="Genomic_DNA"/>
</dbReference>
<dbReference type="Proteomes" id="UP000186309">
    <property type="component" value="Chromosome"/>
</dbReference>
<dbReference type="Gene3D" id="3.60.15.10">
    <property type="entry name" value="Ribonuclease Z/Hydroxyacylglutathione hydrolase-like"/>
    <property type="match status" value="1"/>
</dbReference>
<dbReference type="InterPro" id="IPR001279">
    <property type="entry name" value="Metallo-B-lactamas"/>
</dbReference>
<evidence type="ECO:0000256" key="1">
    <source>
        <dbReference type="ARBA" id="ARBA00001947"/>
    </source>
</evidence>
<dbReference type="PANTHER" id="PTHR46233:SF3">
    <property type="entry name" value="HYDROXYACYLGLUTATHIONE HYDROLASE GLOC"/>
    <property type="match status" value="1"/>
</dbReference>
<reference evidence="7" key="1">
    <citation type="submission" date="2016-12" db="EMBL/GenBank/DDBJ databases">
        <title>Comparative genomics of four Isosphaeraceae planctomycetes: a common pool of plasmids and glycoside hydrolase genes.</title>
        <authorList>
            <person name="Ivanova A."/>
        </authorList>
    </citation>
    <scope>NUCLEOTIDE SEQUENCE [LARGE SCALE GENOMIC DNA]</scope>
    <source>
        <strain evidence="7">PX4</strain>
    </source>
</reference>
<dbReference type="STRING" id="1387353.BSF38_01460"/>
<dbReference type="SUPFAM" id="SSF56281">
    <property type="entry name" value="Metallo-hydrolase/oxidoreductase"/>
    <property type="match status" value="1"/>
</dbReference>
<gene>
    <name evidence="6" type="ORF">BSF38_01460</name>
</gene>
<dbReference type="AlphaFoldDB" id="A0A1U7CM63"/>
<evidence type="ECO:0000259" key="5">
    <source>
        <dbReference type="SMART" id="SM00849"/>
    </source>
</evidence>
<accession>A0A1U7CM63</accession>
<name>A0A1U7CM63_9BACT</name>
<evidence type="ECO:0000256" key="2">
    <source>
        <dbReference type="ARBA" id="ARBA00022723"/>
    </source>
</evidence>
<dbReference type="GO" id="GO:0016787">
    <property type="term" value="F:hydrolase activity"/>
    <property type="evidence" value="ECO:0007669"/>
    <property type="project" value="UniProtKB-KW"/>
</dbReference>
<sequence length="225" mass="24319">MAEYTIDVIESAPFGQLAYVIWSPERSDAVVIDPGFDSETILALLKEDKKSLAAILNTHGHVDHIAGNAALKKAYPDAPLIIGRHEEKLLTDPESNLSMPFGVAVTSPPPDRLVDDGDRLELAGFTFEVREIPGHSPGSVVYLCETFSPAFVFSGDVLFPGSVGRTDFPGGDHLTLMAGIFNKLLTLPDDTRIHPGHGGVTTIGAEKQSNAWIRDYRSRQKPADG</sequence>